<organism evidence="3 4">
    <name type="scientific">Tetranychus urticae</name>
    <name type="common">Two-spotted spider mite</name>
    <dbReference type="NCBI Taxonomy" id="32264"/>
    <lineage>
        <taxon>Eukaryota</taxon>
        <taxon>Metazoa</taxon>
        <taxon>Ecdysozoa</taxon>
        <taxon>Arthropoda</taxon>
        <taxon>Chelicerata</taxon>
        <taxon>Arachnida</taxon>
        <taxon>Acari</taxon>
        <taxon>Acariformes</taxon>
        <taxon>Trombidiformes</taxon>
        <taxon>Prostigmata</taxon>
        <taxon>Eleutherengona</taxon>
        <taxon>Raphignathae</taxon>
        <taxon>Tetranychoidea</taxon>
        <taxon>Tetranychidae</taxon>
        <taxon>Tetranychus</taxon>
    </lineage>
</organism>
<dbReference type="HOGENOM" id="CLU_1344799_0_0_1"/>
<feature type="compositionally biased region" description="Basic and acidic residues" evidence="2">
    <location>
        <begin position="148"/>
        <end position="161"/>
    </location>
</feature>
<feature type="compositionally biased region" description="Acidic residues" evidence="2">
    <location>
        <begin position="194"/>
        <end position="204"/>
    </location>
</feature>
<accession>T1KGC1</accession>
<keyword evidence="1" id="KW-0175">Coiled coil</keyword>
<evidence type="ECO:0000313" key="3">
    <source>
        <dbReference type="EnsemblMetazoa" id="tetur11g00280.1"/>
    </source>
</evidence>
<dbReference type="EnsemblMetazoa" id="tetur11g00280.1">
    <property type="protein sequence ID" value="tetur11g00280.1"/>
    <property type="gene ID" value="tetur11g00280"/>
</dbReference>
<sequence length="204" mass="24482">MLKQMAAVDEELSEEKKKETESKAEQFHQYHRTIVEKINQLTSQKERIDEHLALTTRLRDVLKRQLKETVKRRDQLKENWTIHCNEIEKLSKQLKKETKKYQKDLLTLEETFKNARLDDQTLIENYKMKEKLIAKELEERMVIRKSLEQAKLADEKEKENEEKEEEEDEEDEEEEVNEEEGEKVEESEKGEEGEKVEEDGTNDE</sequence>
<feature type="compositionally biased region" description="Acidic residues" evidence="2">
    <location>
        <begin position="162"/>
        <end position="183"/>
    </location>
</feature>
<dbReference type="AlphaFoldDB" id="T1KGC1"/>
<proteinExistence type="predicted"/>
<reference evidence="3" key="2">
    <citation type="submission" date="2015-06" db="UniProtKB">
        <authorList>
            <consortium name="EnsemblMetazoa"/>
        </authorList>
    </citation>
    <scope>IDENTIFICATION</scope>
</reference>
<evidence type="ECO:0000313" key="4">
    <source>
        <dbReference type="Proteomes" id="UP000015104"/>
    </source>
</evidence>
<dbReference type="EMBL" id="CAEY01000064">
    <property type="status" value="NOT_ANNOTATED_CDS"/>
    <property type="molecule type" value="Genomic_DNA"/>
</dbReference>
<evidence type="ECO:0000256" key="1">
    <source>
        <dbReference type="SAM" id="Coils"/>
    </source>
</evidence>
<name>T1KGC1_TETUR</name>
<evidence type="ECO:0000256" key="2">
    <source>
        <dbReference type="SAM" id="MobiDB-lite"/>
    </source>
</evidence>
<feature type="compositionally biased region" description="Basic and acidic residues" evidence="2">
    <location>
        <begin position="14"/>
        <end position="26"/>
    </location>
</feature>
<feature type="region of interest" description="Disordered" evidence="2">
    <location>
        <begin position="1"/>
        <end position="26"/>
    </location>
</feature>
<reference evidence="4" key="1">
    <citation type="submission" date="2011-08" db="EMBL/GenBank/DDBJ databases">
        <authorList>
            <person name="Rombauts S."/>
        </authorList>
    </citation>
    <scope>NUCLEOTIDE SEQUENCE</scope>
    <source>
        <strain evidence="4">London</strain>
    </source>
</reference>
<dbReference type="Proteomes" id="UP000015104">
    <property type="component" value="Unassembled WGS sequence"/>
</dbReference>
<protein>
    <submittedName>
        <fullName evidence="3">Uncharacterized protein</fullName>
    </submittedName>
</protein>
<feature type="compositionally biased region" description="Basic and acidic residues" evidence="2">
    <location>
        <begin position="184"/>
        <end position="193"/>
    </location>
</feature>
<feature type="coiled-coil region" evidence="1">
    <location>
        <begin position="59"/>
        <end position="111"/>
    </location>
</feature>
<keyword evidence="4" id="KW-1185">Reference proteome</keyword>
<feature type="region of interest" description="Disordered" evidence="2">
    <location>
        <begin position="148"/>
        <end position="204"/>
    </location>
</feature>